<dbReference type="InterPro" id="IPR036013">
    <property type="entry name" value="Band_7/SPFH_dom_sf"/>
</dbReference>
<accession>A0A850T6Y9</accession>
<evidence type="ECO:0000256" key="2">
    <source>
        <dbReference type="ARBA" id="ARBA00006971"/>
    </source>
</evidence>
<comment type="function">
    <text evidence="6">HflC and HflK could encode or regulate a protease.</text>
</comment>
<comment type="subcellular location">
    <subcellularLocation>
        <location evidence="1">Membrane</location>
        <topology evidence="1">Single-pass membrane protein</topology>
    </subcellularLocation>
</comment>
<protein>
    <recommendedName>
        <fullName evidence="6">Protein HflK</fullName>
    </recommendedName>
</protein>
<keyword evidence="9" id="KW-1185">Reference proteome</keyword>
<dbReference type="PANTHER" id="PTHR43327:SF2">
    <property type="entry name" value="MODULATOR OF FTSH PROTEASE HFLK"/>
    <property type="match status" value="1"/>
</dbReference>
<dbReference type="GO" id="GO:0008233">
    <property type="term" value="F:peptidase activity"/>
    <property type="evidence" value="ECO:0007669"/>
    <property type="project" value="UniProtKB-KW"/>
</dbReference>
<keyword evidence="3 6" id="KW-0812">Transmembrane</keyword>
<evidence type="ECO:0000313" key="9">
    <source>
        <dbReference type="Proteomes" id="UP000553343"/>
    </source>
</evidence>
<evidence type="ECO:0000313" key="8">
    <source>
        <dbReference type="EMBL" id="NWH04785.1"/>
    </source>
</evidence>
<keyword evidence="5 6" id="KW-0472">Membrane</keyword>
<evidence type="ECO:0000256" key="1">
    <source>
        <dbReference type="ARBA" id="ARBA00004167"/>
    </source>
</evidence>
<dbReference type="GO" id="GO:0016020">
    <property type="term" value="C:membrane"/>
    <property type="evidence" value="ECO:0007669"/>
    <property type="project" value="UniProtKB-SubCell"/>
</dbReference>
<feature type="transmembrane region" description="Helical" evidence="6">
    <location>
        <begin position="33"/>
        <end position="54"/>
    </location>
</feature>
<dbReference type="CDD" id="cd03404">
    <property type="entry name" value="SPFH_HflK"/>
    <property type="match status" value="1"/>
</dbReference>
<proteinExistence type="inferred from homology"/>
<dbReference type="EMBL" id="JACADJ010000018">
    <property type="protein sequence ID" value="NWH04785.1"/>
    <property type="molecule type" value="Genomic_DNA"/>
</dbReference>
<reference evidence="8 9" key="1">
    <citation type="submission" date="2020-06" db="EMBL/GenBank/DDBJ databases">
        <title>High-quality draft genome of sulfate reducer Desulfobacter latus type strain AcrS2 isolated from marine sediment.</title>
        <authorList>
            <person name="Hoppe M."/>
            <person name="Larsen C.K."/>
            <person name="Marshall I.P.G."/>
            <person name="Schramm A."/>
            <person name="Marietou A.G."/>
        </authorList>
    </citation>
    <scope>NUCLEOTIDE SEQUENCE [LARGE SCALE GENOMIC DNA]</scope>
    <source>
        <strain evidence="8 9">AcRS2</strain>
    </source>
</reference>
<feature type="domain" description="Band 7" evidence="7">
    <location>
        <begin position="52"/>
        <end position="236"/>
    </location>
</feature>
<name>A0A850T6Y9_9BACT</name>
<dbReference type="Gene3D" id="3.30.479.30">
    <property type="entry name" value="Band 7 domain"/>
    <property type="match status" value="1"/>
</dbReference>
<dbReference type="Proteomes" id="UP000553343">
    <property type="component" value="Unassembled WGS sequence"/>
</dbReference>
<dbReference type="NCBIfam" id="TIGR01933">
    <property type="entry name" value="hflK"/>
    <property type="match status" value="1"/>
</dbReference>
<evidence type="ECO:0000259" key="7">
    <source>
        <dbReference type="SMART" id="SM00244"/>
    </source>
</evidence>
<comment type="similarity">
    <text evidence="2 6">Belongs to the band 7/mec-2 family. HflK subfamily.</text>
</comment>
<dbReference type="GO" id="GO:0006508">
    <property type="term" value="P:proteolysis"/>
    <property type="evidence" value="ECO:0007669"/>
    <property type="project" value="UniProtKB-KW"/>
</dbReference>
<dbReference type="RefSeq" id="WP_178366240.1">
    <property type="nucleotide sequence ID" value="NZ_JACADJ010000018.1"/>
</dbReference>
<evidence type="ECO:0000256" key="4">
    <source>
        <dbReference type="ARBA" id="ARBA00022989"/>
    </source>
</evidence>
<dbReference type="AlphaFoldDB" id="A0A850T6Y9"/>
<dbReference type="SMART" id="SM00244">
    <property type="entry name" value="PHB"/>
    <property type="match status" value="1"/>
</dbReference>
<dbReference type="PANTHER" id="PTHR43327">
    <property type="entry name" value="STOMATIN-LIKE PROTEIN 2, MITOCHONDRIAL"/>
    <property type="match status" value="1"/>
</dbReference>
<evidence type="ECO:0000256" key="5">
    <source>
        <dbReference type="ARBA" id="ARBA00023136"/>
    </source>
</evidence>
<organism evidence="8 9">
    <name type="scientific">Desulfobacter latus</name>
    <dbReference type="NCBI Taxonomy" id="2292"/>
    <lineage>
        <taxon>Bacteria</taxon>
        <taxon>Pseudomonadati</taxon>
        <taxon>Thermodesulfobacteriota</taxon>
        <taxon>Desulfobacteria</taxon>
        <taxon>Desulfobacterales</taxon>
        <taxon>Desulfobacteraceae</taxon>
        <taxon>Desulfobacter</taxon>
    </lineage>
</organism>
<dbReference type="Pfam" id="PF01145">
    <property type="entry name" value="Band_7"/>
    <property type="match status" value="1"/>
</dbReference>
<gene>
    <name evidence="8" type="primary">hflK</name>
    <name evidence="8" type="ORF">HXW94_07260</name>
</gene>
<keyword evidence="8" id="KW-0645">Protease</keyword>
<dbReference type="InterPro" id="IPR050710">
    <property type="entry name" value="Band7/mec-2_domain"/>
</dbReference>
<keyword evidence="8" id="KW-0378">Hydrolase</keyword>
<keyword evidence="4 6" id="KW-1133">Transmembrane helix</keyword>
<dbReference type="SUPFAM" id="SSF117892">
    <property type="entry name" value="Band 7/SPFH domain"/>
    <property type="match status" value="1"/>
</dbReference>
<dbReference type="InterPro" id="IPR010201">
    <property type="entry name" value="HflK"/>
</dbReference>
<evidence type="ECO:0000256" key="6">
    <source>
        <dbReference type="RuleBase" id="RU364113"/>
    </source>
</evidence>
<dbReference type="InterPro" id="IPR001107">
    <property type="entry name" value="Band_7"/>
</dbReference>
<sequence>MTESNHPLGSRPTLDDLLKKNLKQFEKFKGAPVLILVGGVVVVVVLVVVLWTAWFTVQPEETAIVQRFGKVMRTAGPGLHFKFPYGIEKVRLLPTARVLKEEFGFRTVSTVPGEKSRYDTRGTYKDESLMLTGDLNVINVQWIVQYRIEDPSRYLFQVRDTSKTIRDTTEAVMRRAVGNRLGSDVLTTGRVAVASEAKNEIQKILTTYESGVRLVTVELQDVTPPDTVKPAFNEVNESRQDKERTINKAQEQANREIPKARGVATQSISEAEGYALERVNRAQGEATRFETILEQYEQAPQVTRRRLYLEAMTGFLSNMKGLYIVDKDQKAMVPWLPLESSEQPSAQGRKP</sequence>
<evidence type="ECO:0000256" key="3">
    <source>
        <dbReference type="ARBA" id="ARBA00022692"/>
    </source>
</evidence>
<comment type="subunit">
    <text evidence="6">HflC and HflK may interact to form a multimeric complex.</text>
</comment>
<comment type="caution">
    <text evidence="8">The sequence shown here is derived from an EMBL/GenBank/DDBJ whole genome shotgun (WGS) entry which is preliminary data.</text>
</comment>